<dbReference type="GO" id="GO:0035556">
    <property type="term" value="P:intracellular signal transduction"/>
    <property type="evidence" value="ECO:0007669"/>
    <property type="project" value="TreeGrafter"/>
</dbReference>
<dbReference type="GO" id="GO:0004674">
    <property type="term" value="F:protein serine/threonine kinase activity"/>
    <property type="evidence" value="ECO:0007669"/>
    <property type="project" value="TreeGrafter"/>
</dbReference>
<evidence type="ECO:0000259" key="4">
    <source>
        <dbReference type="PROSITE" id="PS50011"/>
    </source>
</evidence>
<dbReference type="AlphaFoldDB" id="A0AAD4BFI3"/>
<keyword evidence="6" id="KW-1185">Reference proteome</keyword>
<dbReference type="SUPFAM" id="SSF56112">
    <property type="entry name" value="Protein kinase-like (PK-like)"/>
    <property type="match status" value="1"/>
</dbReference>
<proteinExistence type="predicted"/>
<dbReference type="PANTHER" id="PTHR24346">
    <property type="entry name" value="MAP/MICROTUBULE AFFINITY-REGULATING KINASE"/>
    <property type="match status" value="1"/>
</dbReference>
<dbReference type="Proteomes" id="UP001194468">
    <property type="component" value="Unassembled WGS sequence"/>
</dbReference>
<feature type="chain" id="PRO_5042136182" evidence="3">
    <location>
        <begin position="22"/>
        <end position="306"/>
    </location>
</feature>
<gene>
    <name evidence="5" type="ORF">L210DRAFT_3653289</name>
</gene>
<protein>
    <submittedName>
        <fullName evidence="5">Kinase-like domain-containing protein</fullName>
    </submittedName>
</protein>
<dbReference type="InterPro" id="IPR008271">
    <property type="entry name" value="Ser/Thr_kinase_AS"/>
</dbReference>
<accession>A0AAD4BFI3</accession>
<dbReference type="InterPro" id="IPR011009">
    <property type="entry name" value="Kinase-like_dom_sf"/>
</dbReference>
<name>A0AAD4BFI3_BOLED</name>
<keyword evidence="3" id="KW-0732">Signal</keyword>
<feature type="domain" description="Protein kinase" evidence="4">
    <location>
        <begin position="1"/>
        <end position="306"/>
    </location>
</feature>
<dbReference type="GO" id="GO:0005524">
    <property type="term" value="F:ATP binding"/>
    <property type="evidence" value="ECO:0007669"/>
    <property type="project" value="UniProtKB-KW"/>
</dbReference>
<evidence type="ECO:0000313" key="6">
    <source>
        <dbReference type="Proteomes" id="UP001194468"/>
    </source>
</evidence>
<dbReference type="EMBL" id="WHUW01000098">
    <property type="protein sequence ID" value="KAF8425044.1"/>
    <property type="molecule type" value="Genomic_DNA"/>
</dbReference>
<evidence type="ECO:0000313" key="5">
    <source>
        <dbReference type="EMBL" id="KAF8425044.1"/>
    </source>
</evidence>
<evidence type="ECO:0000256" key="3">
    <source>
        <dbReference type="SAM" id="SignalP"/>
    </source>
</evidence>
<keyword evidence="2" id="KW-0067">ATP-binding</keyword>
<sequence length="306" mass="34414">MNWQRISPLTTSASLLNSLLARFMESAAKEENEDVGYRDEDDLGVFKAKDIQLVLRQMNYRVGYILEWHPQLAIIVSEGGDKHRYLKFMGWQHDRGVMVLQYLSKIDSPSNYTISDVQFWPVAGGTVISMPAAGDWLTGLTNPSAKLWSVALQLITAIAFMHEHNVAHMDIKPQNVVIPPTGGRLSIIDFSVSIRVRGPNVMYKGMAPEVCRGKYKPLLADLWSCGRTLEELCLRCSASAVRTELLELAGRLTHRNPEARPTMSTVLRWVASAQRREENTVFPALWSVELCTSLLPADGLPDFYQH</sequence>
<evidence type="ECO:0000256" key="1">
    <source>
        <dbReference type="ARBA" id="ARBA00022741"/>
    </source>
</evidence>
<reference evidence="5" key="1">
    <citation type="submission" date="2019-10" db="EMBL/GenBank/DDBJ databases">
        <authorList>
            <consortium name="DOE Joint Genome Institute"/>
            <person name="Kuo A."/>
            <person name="Miyauchi S."/>
            <person name="Kiss E."/>
            <person name="Drula E."/>
            <person name="Kohler A."/>
            <person name="Sanchez-Garcia M."/>
            <person name="Andreopoulos B."/>
            <person name="Barry K.W."/>
            <person name="Bonito G."/>
            <person name="Buee M."/>
            <person name="Carver A."/>
            <person name="Chen C."/>
            <person name="Cichocki N."/>
            <person name="Clum A."/>
            <person name="Culley D."/>
            <person name="Crous P.W."/>
            <person name="Fauchery L."/>
            <person name="Girlanda M."/>
            <person name="Hayes R."/>
            <person name="Keri Z."/>
            <person name="LaButti K."/>
            <person name="Lipzen A."/>
            <person name="Lombard V."/>
            <person name="Magnuson J."/>
            <person name="Maillard F."/>
            <person name="Morin E."/>
            <person name="Murat C."/>
            <person name="Nolan M."/>
            <person name="Ohm R."/>
            <person name="Pangilinan J."/>
            <person name="Pereira M."/>
            <person name="Perotto S."/>
            <person name="Peter M."/>
            <person name="Riley R."/>
            <person name="Sitrit Y."/>
            <person name="Stielow B."/>
            <person name="Szollosi G."/>
            <person name="Zifcakova L."/>
            <person name="Stursova M."/>
            <person name="Spatafora J.W."/>
            <person name="Tedersoo L."/>
            <person name="Vaario L.-M."/>
            <person name="Yamada A."/>
            <person name="Yan M."/>
            <person name="Wang P."/>
            <person name="Xu J."/>
            <person name="Bruns T."/>
            <person name="Baldrian P."/>
            <person name="Vilgalys R."/>
            <person name="Henrissat B."/>
            <person name="Grigoriev I.V."/>
            <person name="Hibbett D."/>
            <person name="Nagy L.G."/>
            <person name="Martin F.M."/>
        </authorList>
    </citation>
    <scope>NUCLEOTIDE SEQUENCE</scope>
    <source>
        <strain evidence="5">BED1</strain>
    </source>
</reference>
<feature type="signal peptide" evidence="3">
    <location>
        <begin position="1"/>
        <end position="21"/>
    </location>
</feature>
<dbReference type="InterPro" id="IPR000719">
    <property type="entry name" value="Prot_kinase_dom"/>
</dbReference>
<keyword evidence="5" id="KW-0418">Kinase</keyword>
<reference evidence="5" key="2">
    <citation type="journal article" date="2020" name="Nat. Commun.">
        <title>Large-scale genome sequencing of mycorrhizal fungi provides insights into the early evolution of symbiotic traits.</title>
        <authorList>
            <person name="Miyauchi S."/>
            <person name="Kiss E."/>
            <person name="Kuo A."/>
            <person name="Drula E."/>
            <person name="Kohler A."/>
            <person name="Sanchez-Garcia M."/>
            <person name="Morin E."/>
            <person name="Andreopoulos B."/>
            <person name="Barry K.W."/>
            <person name="Bonito G."/>
            <person name="Buee M."/>
            <person name="Carver A."/>
            <person name="Chen C."/>
            <person name="Cichocki N."/>
            <person name="Clum A."/>
            <person name="Culley D."/>
            <person name="Crous P.W."/>
            <person name="Fauchery L."/>
            <person name="Girlanda M."/>
            <person name="Hayes R.D."/>
            <person name="Keri Z."/>
            <person name="LaButti K."/>
            <person name="Lipzen A."/>
            <person name="Lombard V."/>
            <person name="Magnuson J."/>
            <person name="Maillard F."/>
            <person name="Murat C."/>
            <person name="Nolan M."/>
            <person name="Ohm R.A."/>
            <person name="Pangilinan J."/>
            <person name="Pereira M.F."/>
            <person name="Perotto S."/>
            <person name="Peter M."/>
            <person name="Pfister S."/>
            <person name="Riley R."/>
            <person name="Sitrit Y."/>
            <person name="Stielow J.B."/>
            <person name="Szollosi G."/>
            <person name="Zifcakova L."/>
            <person name="Stursova M."/>
            <person name="Spatafora J.W."/>
            <person name="Tedersoo L."/>
            <person name="Vaario L.M."/>
            <person name="Yamada A."/>
            <person name="Yan M."/>
            <person name="Wang P."/>
            <person name="Xu J."/>
            <person name="Bruns T."/>
            <person name="Baldrian P."/>
            <person name="Vilgalys R."/>
            <person name="Dunand C."/>
            <person name="Henrissat B."/>
            <person name="Grigoriev I.V."/>
            <person name="Hibbett D."/>
            <person name="Nagy L.G."/>
            <person name="Martin F.M."/>
        </authorList>
    </citation>
    <scope>NUCLEOTIDE SEQUENCE</scope>
    <source>
        <strain evidence="5">BED1</strain>
    </source>
</reference>
<dbReference type="PROSITE" id="PS00108">
    <property type="entry name" value="PROTEIN_KINASE_ST"/>
    <property type="match status" value="1"/>
</dbReference>
<organism evidence="5 6">
    <name type="scientific">Boletus edulis BED1</name>
    <dbReference type="NCBI Taxonomy" id="1328754"/>
    <lineage>
        <taxon>Eukaryota</taxon>
        <taxon>Fungi</taxon>
        <taxon>Dikarya</taxon>
        <taxon>Basidiomycota</taxon>
        <taxon>Agaricomycotina</taxon>
        <taxon>Agaricomycetes</taxon>
        <taxon>Agaricomycetidae</taxon>
        <taxon>Boletales</taxon>
        <taxon>Boletineae</taxon>
        <taxon>Boletaceae</taxon>
        <taxon>Boletoideae</taxon>
        <taxon>Boletus</taxon>
    </lineage>
</organism>
<dbReference type="GO" id="GO:0005737">
    <property type="term" value="C:cytoplasm"/>
    <property type="evidence" value="ECO:0007669"/>
    <property type="project" value="TreeGrafter"/>
</dbReference>
<comment type="caution">
    <text evidence="5">The sequence shown here is derived from an EMBL/GenBank/DDBJ whole genome shotgun (WGS) entry which is preliminary data.</text>
</comment>
<dbReference type="PROSITE" id="PS50011">
    <property type="entry name" value="PROTEIN_KINASE_DOM"/>
    <property type="match status" value="1"/>
</dbReference>
<keyword evidence="5" id="KW-0808">Transferase</keyword>
<dbReference type="Pfam" id="PF00069">
    <property type="entry name" value="Pkinase"/>
    <property type="match status" value="1"/>
</dbReference>
<dbReference type="PANTHER" id="PTHR24346:SF30">
    <property type="entry name" value="MATERNAL EMBRYONIC LEUCINE ZIPPER KINASE"/>
    <property type="match status" value="1"/>
</dbReference>
<keyword evidence="1" id="KW-0547">Nucleotide-binding</keyword>
<dbReference type="SMART" id="SM00220">
    <property type="entry name" value="S_TKc"/>
    <property type="match status" value="1"/>
</dbReference>
<dbReference type="Gene3D" id="1.10.510.10">
    <property type="entry name" value="Transferase(Phosphotransferase) domain 1"/>
    <property type="match status" value="1"/>
</dbReference>
<evidence type="ECO:0000256" key="2">
    <source>
        <dbReference type="ARBA" id="ARBA00022840"/>
    </source>
</evidence>